<dbReference type="GO" id="GO:0032259">
    <property type="term" value="P:methylation"/>
    <property type="evidence" value="ECO:0007669"/>
    <property type="project" value="UniProtKB-KW"/>
</dbReference>
<name>A0A317KWI3_9BACI</name>
<sequence>MGREFLDVFEEWASSYDDAVTGNDPQYRDVFEGYDTILNEVAKLTVGNVLEFGVGTGNLSAKLIAKGHTVFGIEPSDPMRELAQKKFPQLDIKDGDFLQYHKPAVEINTIVSTYAFHHLTDEEKNKAITQFYEILADNGRIVFADTVYKNQAAKQKLHQEAEANEYTDLLHDLQTEYYPFLQDLKVLFTQNGFQFEAKQCNKYVWLIMARKQ</sequence>
<dbReference type="OrthoDB" id="465705at2"/>
<keyword evidence="6" id="KW-1185">Reference proteome</keyword>
<dbReference type="EC" id="2.1.1.-" evidence="4"/>
<dbReference type="EMBL" id="QGTD01000020">
    <property type="protein sequence ID" value="PWU66808.1"/>
    <property type="molecule type" value="Genomic_DNA"/>
</dbReference>
<dbReference type="HAMAP" id="MF_02100">
    <property type="entry name" value="Methyltr_YrrT"/>
    <property type="match status" value="1"/>
</dbReference>
<evidence type="ECO:0000256" key="4">
    <source>
        <dbReference type="HAMAP-Rule" id="MF_02100"/>
    </source>
</evidence>
<comment type="similarity">
    <text evidence="4">Belongs to the methyltransferase superfamily. YrrT family.</text>
</comment>
<dbReference type="AlphaFoldDB" id="A0A317KWI3"/>
<feature type="binding site" evidence="4">
    <location>
        <position position="74"/>
    </location>
    <ligand>
        <name>S-adenosyl-L-methionine</name>
        <dbReference type="ChEBI" id="CHEBI:59789"/>
    </ligand>
</feature>
<gene>
    <name evidence="5" type="ORF">DLJ74_18215</name>
</gene>
<evidence type="ECO:0000256" key="1">
    <source>
        <dbReference type="ARBA" id="ARBA00022603"/>
    </source>
</evidence>
<feature type="binding site" evidence="4">
    <location>
        <position position="53"/>
    </location>
    <ligand>
        <name>S-adenosyl-L-methionine</name>
        <dbReference type="ChEBI" id="CHEBI:59789"/>
    </ligand>
</feature>
<comment type="caution">
    <text evidence="5">The sequence shown here is derived from an EMBL/GenBank/DDBJ whole genome shotgun (WGS) entry which is preliminary data.</text>
</comment>
<dbReference type="Pfam" id="PF13489">
    <property type="entry name" value="Methyltransf_23"/>
    <property type="match status" value="1"/>
</dbReference>
<dbReference type="GO" id="GO:0008757">
    <property type="term" value="F:S-adenosylmethionine-dependent methyltransferase activity"/>
    <property type="evidence" value="ECO:0007669"/>
    <property type="project" value="UniProtKB-UniRule"/>
</dbReference>
<organism evidence="5 6">
    <name type="scientific">Gracilibacillus dipsosauri</name>
    <dbReference type="NCBI Taxonomy" id="178340"/>
    <lineage>
        <taxon>Bacteria</taxon>
        <taxon>Bacillati</taxon>
        <taxon>Bacillota</taxon>
        <taxon>Bacilli</taxon>
        <taxon>Bacillales</taxon>
        <taxon>Bacillaceae</taxon>
        <taxon>Gracilibacillus</taxon>
    </lineage>
</organism>
<dbReference type="Proteomes" id="UP000245624">
    <property type="component" value="Unassembled WGS sequence"/>
</dbReference>
<dbReference type="SUPFAM" id="SSF53335">
    <property type="entry name" value="S-adenosyl-L-methionine-dependent methyltransferases"/>
    <property type="match status" value="1"/>
</dbReference>
<dbReference type="Gene3D" id="3.40.50.150">
    <property type="entry name" value="Vaccinia Virus protein VP39"/>
    <property type="match status" value="1"/>
</dbReference>
<protein>
    <recommendedName>
        <fullName evidence="4">Uncharacterized methyltransferase DLJ74_18215</fullName>
        <ecNumber evidence="4">2.1.1.-</ecNumber>
    </recommendedName>
</protein>
<evidence type="ECO:0000256" key="3">
    <source>
        <dbReference type="ARBA" id="ARBA00022691"/>
    </source>
</evidence>
<proteinExistence type="inferred from homology"/>
<evidence type="ECO:0000313" key="6">
    <source>
        <dbReference type="Proteomes" id="UP000245624"/>
    </source>
</evidence>
<keyword evidence="3 4" id="KW-0949">S-adenosyl-L-methionine</keyword>
<reference evidence="5 6" key="1">
    <citation type="submission" date="2018-05" db="EMBL/GenBank/DDBJ databases">
        <title>Genomic analysis of Gracilibacillus dipsosauri DD1 reveals novel features of a salt-tolerant amylase.</title>
        <authorList>
            <person name="Deutch C.E."/>
            <person name="Yang S."/>
        </authorList>
    </citation>
    <scope>NUCLEOTIDE SEQUENCE [LARGE SCALE GENOMIC DNA]</scope>
    <source>
        <strain evidence="5 6">DD1</strain>
    </source>
</reference>
<dbReference type="InterPro" id="IPR023553">
    <property type="entry name" value="Uncharacterised_MeTfrase_YrrT"/>
</dbReference>
<dbReference type="CDD" id="cd02440">
    <property type="entry name" value="AdoMet_MTases"/>
    <property type="match status" value="1"/>
</dbReference>
<keyword evidence="1 4" id="KW-0489">Methyltransferase</keyword>
<accession>A0A317KWI3</accession>
<feature type="binding site" evidence="4">
    <location>
        <position position="96"/>
    </location>
    <ligand>
        <name>S-adenosyl-L-methionine</name>
        <dbReference type="ChEBI" id="CHEBI:59789"/>
    </ligand>
</feature>
<dbReference type="InterPro" id="IPR029063">
    <property type="entry name" value="SAM-dependent_MTases_sf"/>
</dbReference>
<evidence type="ECO:0000313" key="5">
    <source>
        <dbReference type="EMBL" id="PWU66808.1"/>
    </source>
</evidence>
<keyword evidence="2 4" id="KW-0808">Transferase</keyword>
<dbReference type="PANTHER" id="PTHR43861">
    <property type="entry name" value="TRANS-ACONITATE 2-METHYLTRANSFERASE-RELATED"/>
    <property type="match status" value="1"/>
</dbReference>
<dbReference type="RefSeq" id="WP_054788514.1">
    <property type="nucleotide sequence ID" value="NZ_JAJUIE010000005.1"/>
</dbReference>
<evidence type="ECO:0000256" key="2">
    <source>
        <dbReference type="ARBA" id="ARBA00022679"/>
    </source>
</evidence>
<comment type="function">
    <text evidence="4">Could be a S-adenosyl-L-methionine-dependent methyltransferase.</text>
</comment>